<keyword evidence="3" id="KW-0805">Transcription regulation</keyword>
<dbReference type="GO" id="GO:0006950">
    <property type="term" value="P:response to stress"/>
    <property type="evidence" value="ECO:0007669"/>
    <property type="project" value="TreeGrafter"/>
</dbReference>
<dbReference type="Proteomes" id="UP000245133">
    <property type="component" value="Unassembled WGS sequence"/>
</dbReference>
<dbReference type="GO" id="GO:0005737">
    <property type="term" value="C:cytoplasm"/>
    <property type="evidence" value="ECO:0007669"/>
    <property type="project" value="UniProtKB-SubCell"/>
</dbReference>
<keyword evidence="4" id="KW-0238">DNA-binding</keyword>
<organism evidence="7 8">
    <name type="scientific">Leptospira ryugenii</name>
    <dbReference type="NCBI Taxonomy" id="1917863"/>
    <lineage>
        <taxon>Bacteria</taxon>
        <taxon>Pseudomonadati</taxon>
        <taxon>Spirochaetota</taxon>
        <taxon>Spirochaetia</taxon>
        <taxon>Leptospirales</taxon>
        <taxon>Leptospiraceae</taxon>
        <taxon>Leptospira</taxon>
    </lineage>
</organism>
<sequence>MKHKSDDRTVLKLENQICFSLYSATNRMLRLYSEVLKDLSLTYPQYLVMLVMWERQNLTLKQIGDLLDLDSGTLTPIVKRLEKIGYLQKIRSESDLRSVHIKLTQKGKSLEKKALGIPYQIYCMSGLDEVSLQTLKKSLSLISPN</sequence>
<evidence type="ECO:0000313" key="7">
    <source>
        <dbReference type="EMBL" id="GBF50565.1"/>
    </source>
</evidence>
<dbReference type="InterPro" id="IPR036388">
    <property type="entry name" value="WH-like_DNA-bd_sf"/>
</dbReference>
<dbReference type="SUPFAM" id="SSF46785">
    <property type="entry name" value="Winged helix' DNA-binding domain"/>
    <property type="match status" value="1"/>
</dbReference>
<evidence type="ECO:0000256" key="4">
    <source>
        <dbReference type="ARBA" id="ARBA00023125"/>
    </source>
</evidence>
<evidence type="ECO:0000256" key="2">
    <source>
        <dbReference type="ARBA" id="ARBA00022490"/>
    </source>
</evidence>
<dbReference type="SMART" id="SM00347">
    <property type="entry name" value="HTH_MARR"/>
    <property type="match status" value="1"/>
</dbReference>
<evidence type="ECO:0000256" key="5">
    <source>
        <dbReference type="ARBA" id="ARBA00023163"/>
    </source>
</evidence>
<gene>
    <name evidence="7" type="ORF">LPTSP4_20910</name>
</gene>
<dbReference type="Pfam" id="PF22381">
    <property type="entry name" value="Staph_reg_Sar_Rot"/>
    <property type="match status" value="1"/>
</dbReference>
<dbReference type="PANTHER" id="PTHR33164:SF5">
    <property type="entry name" value="ORGANIC HYDROPEROXIDE RESISTANCE TRANSCRIPTIONAL REGULATOR"/>
    <property type="match status" value="1"/>
</dbReference>
<comment type="subcellular location">
    <subcellularLocation>
        <location evidence="1">Cytoplasm</location>
    </subcellularLocation>
</comment>
<evidence type="ECO:0000313" key="8">
    <source>
        <dbReference type="Proteomes" id="UP000245133"/>
    </source>
</evidence>
<evidence type="ECO:0000256" key="3">
    <source>
        <dbReference type="ARBA" id="ARBA00023015"/>
    </source>
</evidence>
<evidence type="ECO:0000259" key="6">
    <source>
        <dbReference type="PROSITE" id="PS50995"/>
    </source>
</evidence>
<dbReference type="PROSITE" id="PS50995">
    <property type="entry name" value="HTH_MARR_2"/>
    <property type="match status" value="1"/>
</dbReference>
<proteinExistence type="predicted"/>
<feature type="domain" description="HTH marR-type" evidence="6">
    <location>
        <begin position="14"/>
        <end position="144"/>
    </location>
</feature>
<dbReference type="InterPro" id="IPR055166">
    <property type="entry name" value="Transc_reg_Sar_Rot_HTH"/>
</dbReference>
<accession>A0A2P2E104</accession>
<keyword evidence="5" id="KW-0804">Transcription</keyword>
<dbReference type="GO" id="GO:0003677">
    <property type="term" value="F:DNA binding"/>
    <property type="evidence" value="ECO:0007669"/>
    <property type="project" value="UniProtKB-KW"/>
</dbReference>
<dbReference type="InterPro" id="IPR036390">
    <property type="entry name" value="WH_DNA-bd_sf"/>
</dbReference>
<dbReference type="FunFam" id="1.10.10.10:FF:000163">
    <property type="entry name" value="MarR family transcriptional regulator"/>
    <property type="match status" value="1"/>
</dbReference>
<dbReference type="EMBL" id="BFBB01000005">
    <property type="protein sequence ID" value="GBF50565.1"/>
    <property type="molecule type" value="Genomic_DNA"/>
</dbReference>
<dbReference type="AlphaFoldDB" id="A0A2P2E104"/>
<name>A0A2P2E104_9LEPT</name>
<evidence type="ECO:0000256" key="1">
    <source>
        <dbReference type="ARBA" id="ARBA00004496"/>
    </source>
</evidence>
<dbReference type="RefSeq" id="WP_244594361.1">
    <property type="nucleotide sequence ID" value="NZ_BFBB01000005.1"/>
</dbReference>
<dbReference type="PANTHER" id="PTHR33164">
    <property type="entry name" value="TRANSCRIPTIONAL REGULATOR, MARR FAMILY"/>
    <property type="match status" value="1"/>
</dbReference>
<dbReference type="InterPro" id="IPR039422">
    <property type="entry name" value="MarR/SlyA-like"/>
</dbReference>
<comment type="caution">
    <text evidence="7">The sequence shown here is derived from an EMBL/GenBank/DDBJ whole genome shotgun (WGS) entry which is preliminary data.</text>
</comment>
<dbReference type="InterPro" id="IPR000835">
    <property type="entry name" value="HTH_MarR-typ"/>
</dbReference>
<dbReference type="PRINTS" id="PR00598">
    <property type="entry name" value="HTHMARR"/>
</dbReference>
<dbReference type="GO" id="GO:0003700">
    <property type="term" value="F:DNA-binding transcription factor activity"/>
    <property type="evidence" value="ECO:0007669"/>
    <property type="project" value="InterPro"/>
</dbReference>
<keyword evidence="2" id="KW-0963">Cytoplasm</keyword>
<dbReference type="Gene3D" id="1.10.10.10">
    <property type="entry name" value="Winged helix-like DNA-binding domain superfamily/Winged helix DNA-binding domain"/>
    <property type="match status" value="1"/>
</dbReference>
<reference evidence="7 8" key="1">
    <citation type="submission" date="2018-02" db="EMBL/GenBank/DDBJ databases">
        <title>Novel Leptospira species isolated from soil and water in Japan.</title>
        <authorList>
            <person name="Nakao R."/>
            <person name="Masuzawa T."/>
        </authorList>
    </citation>
    <scope>NUCLEOTIDE SEQUENCE [LARGE SCALE GENOMIC DNA]</scope>
    <source>
        <strain evidence="7 8">YH101</strain>
    </source>
</reference>
<keyword evidence="8" id="KW-1185">Reference proteome</keyword>
<protein>
    <submittedName>
        <fullName evidence="7">Transcriptional regulator, marR family</fullName>
    </submittedName>
</protein>